<organism evidence="3 4">
    <name type="scientific">Novosphingobium cyanobacteriorum</name>
    <dbReference type="NCBI Taxonomy" id="3024215"/>
    <lineage>
        <taxon>Bacteria</taxon>
        <taxon>Pseudomonadati</taxon>
        <taxon>Pseudomonadota</taxon>
        <taxon>Alphaproteobacteria</taxon>
        <taxon>Sphingomonadales</taxon>
        <taxon>Sphingomonadaceae</taxon>
        <taxon>Novosphingobium</taxon>
    </lineage>
</organism>
<dbReference type="InterPro" id="IPR025235">
    <property type="entry name" value="DUF4178"/>
</dbReference>
<sequence length="419" mass="46755">MTVARAVTCPSCGGSIEIRAAGYTVTLACRHCGSVLDVAHEDVRLITAYKRASANFAIELGSRGTLLDIEWEAIGALERRSPGAIWQEYLLFNPYAGYRWLVLADGEWQFGTLLLDRPEGSLSSVKWRGQTYTLDDSSEIETTIVLGEFYWRVARGDSVQCKTFARGSSYLSSEASGTEVTWTQLVPIDRRDVEGPFVVRQRYKPRPDLRAIREGYSTAPGMDENDLPMMFLVALGALFIIGILQNLLSGPSQCVSNRFDVVVGAADTTHKIGTIDVKRPWQFVTIKADTDKFDNRWVDLDYSLVDRRTQQSIDAYGIVEYYAGTDSDGPWTEGSHHGETLFARVPRGSYDVYVDAGSHGWPSDPRPDTLDPKNPWSAPSTVSVWLAACTGGYSWGMFWTFAVLLFGVPCLILWWRHQD</sequence>
<gene>
    <name evidence="3" type="ORF">POM99_18010</name>
</gene>
<evidence type="ECO:0000313" key="4">
    <source>
        <dbReference type="Proteomes" id="UP001222770"/>
    </source>
</evidence>
<feature type="domain" description="DUF4178" evidence="2">
    <location>
        <begin position="60"/>
        <end position="184"/>
    </location>
</feature>
<dbReference type="Proteomes" id="UP001222770">
    <property type="component" value="Unassembled WGS sequence"/>
</dbReference>
<dbReference type="Pfam" id="PF13785">
    <property type="entry name" value="DUF4178"/>
    <property type="match status" value="1"/>
</dbReference>
<name>A0ABT6CPF0_9SPHN</name>
<keyword evidence="1" id="KW-0472">Membrane</keyword>
<proteinExistence type="predicted"/>
<keyword evidence="4" id="KW-1185">Reference proteome</keyword>
<accession>A0ABT6CPF0</accession>
<evidence type="ECO:0000313" key="3">
    <source>
        <dbReference type="EMBL" id="MDF8335103.1"/>
    </source>
</evidence>
<dbReference type="EMBL" id="JAROCY010000021">
    <property type="protein sequence ID" value="MDF8335103.1"/>
    <property type="molecule type" value="Genomic_DNA"/>
</dbReference>
<keyword evidence="1" id="KW-1133">Transmembrane helix</keyword>
<keyword evidence="1" id="KW-0812">Transmembrane</keyword>
<evidence type="ECO:0000259" key="2">
    <source>
        <dbReference type="Pfam" id="PF13785"/>
    </source>
</evidence>
<feature type="transmembrane region" description="Helical" evidence="1">
    <location>
        <begin position="229"/>
        <end position="248"/>
    </location>
</feature>
<dbReference type="RefSeq" id="WP_277279937.1">
    <property type="nucleotide sequence ID" value="NZ_JAROCY010000021.1"/>
</dbReference>
<reference evidence="3 4" key="1">
    <citation type="submission" date="2023-03" db="EMBL/GenBank/DDBJ databases">
        <title>Novosphingobium cyanobacteriorum sp. nov., isolated from a eutrophic reservoir during the Microcystis bloom period.</title>
        <authorList>
            <person name="Kang M."/>
            <person name="Le V."/>
            <person name="Ko S.-R."/>
            <person name="Lee S.-A."/>
            <person name="Ahn C.-Y."/>
        </authorList>
    </citation>
    <scope>NUCLEOTIDE SEQUENCE [LARGE SCALE GENOMIC DNA]</scope>
    <source>
        <strain evidence="3 4">HBC54</strain>
    </source>
</reference>
<comment type="caution">
    <text evidence="3">The sequence shown here is derived from an EMBL/GenBank/DDBJ whole genome shotgun (WGS) entry which is preliminary data.</text>
</comment>
<feature type="transmembrane region" description="Helical" evidence="1">
    <location>
        <begin position="393"/>
        <end position="415"/>
    </location>
</feature>
<protein>
    <submittedName>
        <fullName evidence="3">DUF4178 domain-containing protein</fullName>
    </submittedName>
</protein>
<evidence type="ECO:0000256" key="1">
    <source>
        <dbReference type="SAM" id="Phobius"/>
    </source>
</evidence>